<gene>
    <name evidence="2" type="ORF">VNE69_03369</name>
</gene>
<organism evidence="2 3">
    <name type="scientific">Vairimorpha necatrix</name>
    <dbReference type="NCBI Taxonomy" id="6039"/>
    <lineage>
        <taxon>Eukaryota</taxon>
        <taxon>Fungi</taxon>
        <taxon>Fungi incertae sedis</taxon>
        <taxon>Microsporidia</taxon>
        <taxon>Nosematidae</taxon>
        <taxon>Vairimorpha</taxon>
    </lineage>
</organism>
<keyword evidence="3" id="KW-1185">Reference proteome</keyword>
<feature type="compositionally biased region" description="Basic residues" evidence="1">
    <location>
        <begin position="276"/>
        <end position="290"/>
    </location>
</feature>
<dbReference type="RefSeq" id="XP_065329305.1">
    <property type="nucleotide sequence ID" value="XM_065473233.1"/>
</dbReference>
<evidence type="ECO:0000256" key="1">
    <source>
        <dbReference type="SAM" id="MobiDB-lite"/>
    </source>
</evidence>
<feature type="region of interest" description="Disordered" evidence="1">
    <location>
        <begin position="266"/>
        <end position="290"/>
    </location>
</feature>
<evidence type="ECO:0000313" key="2">
    <source>
        <dbReference type="EMBL" id="WUR03160.1"/>
    </source>
</evidence>
<dbReference type="EMBL" id="CP142728">
    <property type="protein sequence ID" value="WUR03160.1"/>
    <property type="molecule type" value="Genomic_DNA"/>
</dbReference>
<dbReference type="KEGG" id="vnx:VNE69_03369"/>
<dbReference type="AlphaFoldDB" id="A0AAX4JB40"/>
<sequence length="305" mass="36292">MICFFALPIFTSYNNVNLPKTNPSPSLFRLEHNSEIKFFYDSFDEDHKKNPFNNHIQPFYISGNKITVNCTRKFKFKPKNTNNKINWPSFFIASDIVFEALMANKDVDNIIHIVENMSDRNHFYNLRLIFKKFVKNFLYKQITKKKLTPIAHLFEFLAYHSYDLVYDLSNYSSYDSLDEIENLKDIVSDYIDLRIDYSCPWRIIQLYNETLYKINENNVEILDDDLSADKPASVSQENTYKDDDFDDTNLKDIYFLNEDSQDFLQGNNNDCTQRTVKSKKTRHKKKQRNQHKVAYDNNFVRLGKN</sequence>
<reference evidence="2" key="1">
    <citation type="journal article" date="2024" name="BMC Genomics">
        <title>Functional annotation of a divergent genome using sequence and structure-based similarity.</title>
        <authorList>
            <person name="Svedberg D."/>
            <person name="Winiger R.R."/>
            <person name="Berg A."/>
            <person name="Sharma H."/>
            <person name="Tellgren-Roth C."/>
            <person name="Debrunner-Vossbrinck B.A."/>
            <person name="Vossbrinck C.R."/>
            <person name="Barandun J."/>
        </authorList>
    </citation>
    <scope>NUCLEOTIDE SEQUENCE</scope>
    <source>
        <strain evidence="2">Illinois isolate</strain>
    </source>
</reference>
<protein>
    <submittedName>
        <fullName evidence="2">Uncharacterized protein</fullName>
    </submittedName>
</protein>
<dbReference type="GeneID" id="90540965"/>
<proteinExistence type="predicted"/>
<name>A0AAX4JB40_9MICR</name>
<accession>A0AAX4JB40</accession>
<dbReference type="Proteomes" id="UP001334084">
    <property type="component" value="Chromosome 3"/>
</dbReference>
<evidence type="ECO:0000313" key="3">
    <source>
        <dbReference type="Proteomes" id="UP001334084"/>
    </source>
</evidence>